<feature type="transmembrane region" description="Helical" evidence="7">
    <location>
        <begin position="651"/>
        <end position="674"/>
    </location>
</feature>
<feature type="transmembrane region" description="Helical" evidence="7">
    <location>
        <begin position="610"/>
        <end position="631"/>
    </location>
</feature>
<evidence type="ECO:0000256" key="2">
    <source>
        <dbReference type="ARBA" id="ARBA00022448"/>
    </source>
</evidence>
<keyword evidence="3 7" id="KW-0812">Transmembrane</keyword>
<feature type="compositionally biased region" description="Low complexity" evidence="6">
    <location>
        <begin position="118"/>
        <end position="128"/>
    </location>
</feature>
<dbReference type="Pfam" id="PF00005">
    <property type="entry name" value="ABC_tran"/>
    <property type="match status" value="1"/>
</dbReference>
<dbReference type="InterPro" id="IPR008984">
    <property type="entry name" value="SMAD_FHA_dom_sf"/>
</dbReference>
<dbReference type="SUPFAM" id="SSF49879">
    <property type="entry name" value="SMAD/FHA domain"/>
    <property type="match status" value="1"/>
</dbReference>
<evidence type="ECO:0000256" key="5">
    <source>
        <dbReference type="ARBA" id="ARBA00023136"/>
    </source>
</evidence>
<dbReference type="GO" id="GO:0016887">
    <property type="term" value="F:ATP hydrolysis activity"/>
    <property type="evidence" value="ECO:0007669"/>
    <property type="project" value="InterPro"/>
</dbReference>
<evidence type="ECO:0000256" key="6">
    <source>
        <dbReference type="SAM" id="MobiDB-lite"/>
    </source>
</evidence>
<keyword evidence="11" id="KW-1185">Reference proteome</keyword>
<dbReference type="KEGG" id="mku:I2456_16905"/>
<comment type="subcellular location">
    <subcellularLocation>
        <location evidence="1">Membrane</location>
        <topology evidence="1">Multi-pass membrane protein</topology>
    </subcellularLocation>
</comment>
<dbReference type="InterPro" id="IPR003439">
    <property type="entry name" value="ABC_transporter-like_ATP-bd"/>
</dbReference>
<evidence type="ECO:0000313" key="9">
    <source>
        <dbReference type="EMBL" id="GFG67893.1"/>
    </source>
</evidence>
<dbReference type="Proteomes" id="UP000465306">
    <property type="component" value="Unassembled WGS sequence"/>
</dbReference>
<dbReference type="GO" id="GO:0005524">
    <property type="term" value="F:ATP binding"/>
    <property type="evidence" value="ECO:0007669"/>
    <property type="project" value="InterPro"/>
</dbReference>
<feature type="compositionally biased region" description="Pro residues" evidence="6">
    <location>
        <begin position="185"/>
        <end position="221"/>
    </location>
</feature>
<feature type="transmembrane region" description="Helical" evidence="7">
    <location>
        <begin position="788"/>
        <end position="808"/>
    </location>
</feature>
<evidence type="ECO:0000313" key="10">
    <source>
        <dbReference type="EMBL" id="QPI36216.1"/>
    </source>
</evidence>
<evidence type="ECO:0000256" key="3">
    <source>
        <dbReference type="ARBA" id="ARBA00022692"/>
    </source>
</evidence>
<sequence>MPNASPLTVWFGSMRYLFTPGRDVIVGHGDHCDIRLDRPGQPGPAPHHAIPDVVLRFTGSHWVAIDRNDSGLFTDGARTSTVDIHDGQSITLGDPQHGPRLTFQLTTGDEPARPAPPAAGAVRRQAAPEPATQRIRVEPTTQKIPVEPPTQKIAVTPAPNPAPEPATQKMAAAQTPLERATRPMRIPPPAPPPPGSPPPAPPPAAAPAPPPPRRPVPPPSQRPTVETSPKSRNFVNLMTEATRKLRVTRPDTGPGDVAPSTNRLPLQPGARTIGVAAYELTLAADDHALVSSVSFTAPPGSMIAVVGPSTARNSALLGVLAGTRTPTSGLLTVDGHDAVAEPEAMRSRVGVVTRSERVHRRLTVEQVLRYAAELRLPPKTSPDNRARVVNQVLDELELTPHRTTRVAKLPPEARRCVALAVELVTRPSLLVADEPTAGLDAAQDDHVMALLRRQADLGCVVVVAMTAPHHLHLCDQVLVLTPAGALAFAGPPAQLGPALGSTDWSHIYAQINADPHGAHHAYLSRQQAAVSATPPAVAAPEKLPAVLTLGQQIRWVARRQARLFFANRVYSLLLLLLPFVLGALTLLIPGDSGFDRPAAASSNQHEAVELLAALNFGAVLMGTLLTIAEVVSERRIFRREQSIGLSATAYLIAKILFFAVVAAIQAAILTVIVIVIKGGPRHGGALLHNSDAELYLSVAVTAIVSAIVGLALSSVGRSLREVLPLLVPAVLASLLFAGGLVSLVGTWGYDQVSWFVPAQWGYAASAATINLRRVDALADTNALWTHYAGWWVFDMIMLTAFGAVWAGLARYRLRSPIQDSGKAQALHREQQELSDLGG</sequence>
<dbReference type="GO" id="GO:0016020">
    <property type="term" value="C:membrane"/>
    <property type="evidence" value="ECO:0007669"/>
    <property type="project" value="UniProtKB-SubCell"/>
</dbReference>
<accession>A0AAX1J485</accession>
<dbReference type="PANTHER" id="PTHR48041">
    <property type="entry name" value="ABC TRANSPORTER G FAMILY MEMBER 28"/>
    <property type="match status" value="1"/>
</dbReference>
<dbReference type="Pfam" id="PF01061">
    <property type="entry name" value="ABC2_membrane"/>
    <property type="match status" value="1"/>
</dbReference>
<dbReference type="InterPro" id="IPR013525">
    <property type="entry name" value="ABC2_TM"/>
</dbReference>
<dbReference type="PANTHER" id="PTHR48041:SF139">
    <property type="entry name" value="PROTEIN SCARLET"/>
    <property type="match status" value="1"/>
</dbReference>
<keyword evidence="4 7" id="KW-1133">Transmembrane helix</keyword>
<evidence type="ECO:0000313" key="11">
    <source>
        <dbReference type="Proteomes" id="UP000465306"/>
    </source>
</evidence>
<dbReference type="InterPro" id="IPR050352">
    <property type="entry name" value="ABCG_transporters"/>
</dbReference>
<proteinExistence type="predicted"/>
<feature type="transmembrane region" description="Helical" evidence="7">
    <location>
        <begin position="694"/>
        <end position="713"/>
    </location>
</feature>
<keyword evidence="5 7" id="KW-0472">Membrane</keyword>
<evidence type="ECO:0000256" key="4">
    <source>
        <dbReference type="ARBA" id="ARBA00022989"/>
    </source>
</evidence>
<dbReference type="EMBL" id="CP065047">
    <property type="protein sequence ID" value="QPI36216.1"/>
    <property type="molecule type" value="Genomic_DNA"/>
</dbReference>
<dbReference type="PROSITE" id="PS50893">
    <property type="entry name" value="ABC_TRANSPORTER_2"/>
    <property type="match status" value="1"/>
</dbReference>
<dbReference type="AlphaFoldDB" id="A0AAX1J485"/>
<organism evidence="10 12">
    <name type="scientific">Mycobacterium kubicae</name>
    <dbReference type="NCBI Taxonomy" id="120959"/>
    <lineage>
        <taxon>Bacteria</taxon>
        <taxon>Bacillati</taxon>
        <taxon>Actinomycetota</taxon>
        <taxon>Actinomycetes</taxon>
        <taxon>Mycobacteriales</taxon>
        <taxon>Mycobacteriaceae</taxon>
        <taxon>Mycobacterium</taxon>
        <taxon>Mycobacterium simiae complex</taxon>
    </lineage>
</organism>
<dbReference type="EMBL" id="BLKU01000005">
    <property type="protein sequence ID" value="GFG67893.1"/>
    <property type="molecule type" value="Genomic_DNA"/>
</dbReference>
<keyword evidence="2" id="KW-0813">Transport</keyword>
<reference evidence="10" key="3">
    <citation type="submission" date="2020-11" db="EMBL/GenBank/DDBJ databases">
        <title>Intraspecies plasmid and genomic variation of Mycobacterium kubicae revealed by the complete genome sequences of two clinical isolates.</title>
        <authorList>
            <person name="Hendrix J.R."/>
            <person name="Epperson L.E."/>
            <person name="Honda J.R."/>
            <person name="Strong M."/>
        </authorList>
    </citation>
    <scope>NUCLEOTIDE SEQUENCE</scope>
    <source>
        <strain evidence="10">JCM 13573</strain>
    </source>
</reference>
<feature type="transmembrane region" description="Helical" evidence="7">
    <location>
        <begin position="725"/>
        <end position="749"/>
    </location>
</feature>
<protein>
    <submittedName>
        <fullName evidence="10">ABC transporter permease</fullName>
    </submittedName>
</protein>
<feature type="region of interest" description="Disordered" evidence="6">
    <location>
        <begin position="108"/>
        <end position="235"/>
    </location>
</feature>
<evidence type="ECO:0000313" key="12">
    <source>
        <dbReference type="Proteomes" id="UP000663583"/>
    </source>
</evidence>
<reference evidence="9 11" key="1">
    <citation type="journal article" date="2019" name="Emerg. Microbes Infect.">
        <title>Comprehensive subspecies identification of 175 nontuberculous mycobacteria species based on 7547 genomic profiles.</title>
        <authorList>
            <person name="Matsumoto Y."/>
            <person name="Kinjo T."/>
            <person name="Motooka D."/>
            <person name="Nabeya D."/>
            <person name="Jung N."/>
            <person name="Uechi K."/>
            <person name="Horii T."/>
            <person name="Iida T."/>
            <person name="Fujita J."/>
            <person name="Nakamura S."/>
        </authorList>
    </citation>
    <scope>NUCLEOTIDE SEQUENCE [LARGE SCALE GENOMIC DNA]</scope>
    <source>
        <strain evidence="9 11">JCM 13573</strain>
    </source>
</reference>
<feature type="transmembrane region" description="Helical" evidence="7">
    <location>
        <begin position="569"/>
        <end position="590"/>
    </location>
</feature>
<dbReference type="InterPro" id="IPR027417">
    <property type="entry name" value="P-loop_NTPase"/>
</dbReference>
<evidence type="ECO:0000259" key="8">
    <source>
        <dbReference type="PROSITE" id="PS50893"/>
    </source>
</evidence>
<evidence type="ECO:0000256" key="1">
    <source>
        <dbReference type="ARBA" id="ARBA00004141"/>
    </source>
</evidence>
<dbReference type="RefSeq" id="WP_085073513.1">
    <property type="nucleotide sequence ID" value="NZ_BLKU01000005.1"/>
</dbReference>
<dbReference type="SUPFAM" id="SSF52540">
    <property type="entry name" value="P-loop containing nucleoside triphosphate hydrolases"/>
    <property type="match status" value="1"/>
</dbReference>
<feature type="domain" description="ABC transporter" evidence="8">
    <location>
        <begin position="270"/>
        <end position="507"/>
    </location>
</feature>
<evidence type="ECO:0000256" key="7">
    <source>
        <dbReference type="SAM" id="Phobius"/>
    </source>
</evidence>
<feature type="compositionally biased region" description="Polar residues" evidence="6">
    <location>
        <begin position="224"/>
        <end position="235"/>
    </location>
</feature>
<gene>
    <name evidence="10" type="ORF">I2456_16905</name>
    <name evidence="9" type="ORF">MKUB_53830</name>
</gene>
<dbReference type="Proteomes" id="UP000663583">
    <property type="component" value="Chromosome"/>
</dbReference>
<dbReference type="Gene3D" id="3.40.50.300">
    <property type="entry name" value="P-loop containing nucleotide triphosphate hydrolases"/>
    <property type="match status" value="1"/>
</dbReference>
<name>A0AAX1J485_9MYCO</name>
<dbReference type="GO" id="GO:0140359">
    <property type="term" value="F:ABC-type transporter activity"/>
    <property type="evidence" value="ECO:0007669"/>
    <property type="project" value="InterPro"/>
</dbReference>
<reference evidence="9" key="2">
    <citation type="submission" date="2020-02" db="EMBL/GenBank/DDBJ databases">
        <authorList>
            <person name="Matsumoto Y."/>
            <person name="Kinjo T."/>
            <person name="Motooka D."/>
            <person name="Nabeya D."/>
            <person name="Jung N."/>
            <person name="Uechi K."/>
            <person name="Horii T."/>
            <person name="Iida T."/>
            <person name="Fujita J."/>
            <person name="Nakamura S."/>
        </authorList>
    </citation>
    <scope>NUCLEOTIDE SEQUENCE</scope>
    <source>
        <strain evidence="9">JCM 13573</strain>
    </source>
</reference>